<dbReference type="InterPro" id="IPR052037">
    <property type="entry name" value="LPS_export_LptA"/>
</dbReference>
<evidence type="ECO:0000256" key="2">
    <source>
        <dbReference type="ARBA" id="ARBA00022729"/>
    </source>
</evidence>
<keyword evidence="1" id="KW-0813">Transport</keyword>
<feature type="domain" description="Organic solvent tolerance-like N-terminal" evidence="6">
    <location>
        <begin position="53"/>
        <end position="154"/>
    </location>
</feature>
<feature type="chain" id="PRO_5016664099" evidence="5">
    <location>
        <begin position="34"/>
        <end position="197"/>
    </location>
</feature>
<evidence type="ECO:0000259" key="6">
    <source>
        <dbReference type="Pfam" id="PF03968"/>
    </source>
</evidence>
<dbReference type="EMBL" id="QRBF01000003">
    <property type="protein sequence ID" value="RDS84328.1"/>
    <property type="molecule type" value="Genomic_DNA"/>
</dbReference>
<dbReference type="RefSeq" id="WP_115478129.1">
    <property type="nucleotide sequence ID" value="NZ_QRBF01000003.1"/>
</dbReference>
<feature type="signal peptide" evidence="5">
    <location>
        <begin position="1"/>
        <end position="33"/>
    </location>
</feature>
<dbReference type="NCBIfam" id="TIGR03002">
    <property type="entry name" value="outer_YhbN_LptA"/>
    <property type="match status" value="1"/>
</dbReference>
<dbReference type="GO" id="GO:0030288">
    <property type="term" value="C:outer membrane-bounded periplasmic space"/>
    <property type="evidence" value="ECO:0007669"/>
    <property type="project" value="TreeGrafter"/>
</dbReference>
<feature type="region of interest" description="Disordered" evidence="4">
    <location>
        <begin position="154"/>
        <end position="197"/>
    </location>
</feature>
<feature type="compositionally biased region" description="Polar residues" evidence="4">
    <location>
        <begin position="154"/>
        <end position="165"/>
    </location>
</feature>
<dbReference type="InterPro" id="IPR014340">
    <property type="entry name" value="LptA"/>
</dbReference>
<evidence type="ECO:0000313" key="7">
    <source>
        <dbReference type="EMBL" id="RDS84328.1"/>
    </source>
</evidence>
<evidence type="ECO:0000256" key="4">
    <source>
        <dbReference type="SAM" id="MobiDB-lite"/>
    </source>
</evidence>
<dbReference type="PANTHER" id="PTHR36504">
    <property type="entry name" value="LIPOPOLYSACCHARIDE EXPORT SYSTEM PROTEIN LPTA"/>
    <property type="match status" value="1"/>
</dbReference>
<accession>A0A370X7H7</accession>
<sequence length="197" mass="20402">MIKPIAVLSVRHPLGAGLYASLALAIVATSAYAKTGDRNQPMYTKQDSVNGFNAPNTVTTLTGHVVVTQGTMKATGALGKIYLDADTQVSRIVMTGSPAHIEQRDDDDNLMTGEAPTLDYDNINGIAVLSPNAVVTKQGSGDAHADKITYNTNTSHFTGEGNVSATYLPKPKPENGQPASPGTATPAPATSAPASHT</sequence>
<comment type="caution">
    <text evidence="7">The sequence shown here is derived from an EMBL/GenBank/DDBJ whole genome shotgun (WGS) entry which is preliminary data.</text>
</comment>
<evidence type="ECO:0000313" key="8">
    <source>
        <dbReference type="Proteomes" id="UP000255334"/>
    </source>
</evidence>
<keyword evidence="8" id="KW-1185">Reference proteome</keyword>
<dbReference type="GO" id="GO:0017089">
    <property type="term" value="F:glycolipid transfer activity"/>
    <property type="evidence" value="ECO:0007669"/>
    <property type="project" value="TreeGrafter"/>
</dbReference>
<keyword evidence="2 5" id="KW-0732">Signal</keyword>
<proteinExistence type="predicted"/>
<dbReference type="OrthoDB" id="9795964at2"/>
<dbReference type="Gene3D" id="2.60.450.10">
    <property type="entry name" value="Lipopolysaccharide (LPS) transport protein A like domain"/>
    <property type="match status" value="1"/>
</dbReference>
<evidence type="ECO:0000256" key="5">
    <source>
        <dbReference type="SAM" id="SignalP"/>
    </source>
</evidence>
<protein>
    <submittedName>
        <fullName evidence="7">Lipopolysaccharide transport periplasmic protein LptA</fullName>
    </submittedName>
</protein>
<reference evidence="7 8" key="1">
    <citation type="submission" date="2018-07" db="EMBL/GenBank/DDBJ databases">
        <title>Dyella monticola sp. nov. and Dyella psychrodurans sp. nov. isolated from monsoon evergreen broad-leaved forest soil of Dinghu Mountain, China.</title>
        <authorList>
            <person name="Gao Z."/>
            <person name="Qiu L."/>
        </authorList>
    </citation>
    <scope>NUCLEOTIDE SEQUENCE [LARGE SCALE GENOMIC DNA]</scope>
    <source>
        <strain evidence="7 8">4MSK11</strain>
    </source>
</reference>
<keyword evidence="3" id="KW-0574">Periplasm</keyword>
<dbReference type="AlphaFoldDB" id="A0A370X7H7"/>
<dbReference type="GO" id="GO:0009279">
    <property type="term" value="C:cell outer membrane"/>
    <property type="evidence" value="ECO:0007669"/>
    <property type="project" value="TreeGrafter"/>
</dbReference>
<evidence type="ECO:0000256" key="1">
    <source>
        <dbReference type="ARBA" id="ARBA00022448"/>
    </source>
</evidence>
<dbReference type="Proteomes" id="UP000255334">
    <property type="component" value="Unassembled WGS sequence"/>
</dbReference>
<dbReference type="GO" id="GO:0015920">
    <property type="term" value="P:lipopolysaccharide transport"/>
    <property type="evidence" value="ECO:0007669"/>
    <property type="project" value="InterPro"/>
</dbReference>
<evidence type="ECO:0000256" key="3">
    <source>
        <dbReference type="ARBA" id="ARBA00022764"/>
    </source>
</evidence>
<dbReference type="PANTHER" id="PTHR36504:SF1">
    <property type="entry name" value="LIPOPOLYSACCHARIDE EXPORT SYSTEM PROTEIN LPTA"/>
    <property type="match status" value="1"/>
</dbReference>
<dbReference type="GO" id="GO:0001530">
    <property type="term" value="F:lipopolysaccharide binding"/>
    <property type="evidence" value="ECO:0007669"/>
    <property type="project" value="InterPro"/>
</dbReference>
<name>A0A370X7H7_9GAMM</name>
<organism evidence="7 8">
    <name type="scientific">Dyella psychrodurans</name>
    <dbReference type="NCBI Taxonomy" id="1927960"/>
    <lineage>
        <taxon>Bacteria</taxon>
        <taxon>Pseudomonadati</taxon>
        <taxon>Pseudomonadota</taxon>
        <taxon>Gammaproteobacteria</taxon>
        <taxon>Lysobacterales</taxon>
        <taxon>Rhodanobacteraceae</taxon>
        <taxon>Dyella</taxon>
    </lineage>
</organism>
<gene>
    <name evidence="7" type="primary">lptA</name>
    <name evidence="7" type="ORF">DWU99_11375</name>
</gene>
<dbReference type="Pfam" id="PF03968">
    <property type="entry name" value="LptD_N"/>
    <property type="match status" value="1"/>
</dbReference>
<feature type="compositionally biased region" description="Low complexity" evidence="4">
    <location>
        <begin position="178"/>
        <end position="197"/>
    </location>
</feature>
<dbReference type="InterPro" id="IPR005653">
    <property type="entry name" value="OstA-like_N"/>
</dbReference>